<dbReference type="RefSeq" id="WP_377601165.1">
    <property type="nucleotide sequence ID" value="NZ_JBHUME010000005.1"/>
</dbReference>
<sequence length="205" mass="22861">MGYEQRELEAAWEALSHVSRLLEPLSPNWLVGGSCGLLLQGVPIGRPPRDIDIYVDEIHTAAAAFCLKEFATDQLQYNETDIYSSHLSHYELSGISVELVGGFVVRSMNSRYEVNVSARLSPVSEEAVIKQVKFHLMPLPHEFVFNVLRERMDRVQAIASRMGAEPDKYRPVLSSIIKENTISDEAKQVMKLALGDAGGAWAACW</sequence>
<dbReference type="PROSITE" id="PS51257">
    <property type="entry name" value="PROKAR_LIPOPROTEIN"/>
    <property type="match status" value="1"/>
</dbReference>
<dbReference type="SUPFAM" id="SSF81301">
    <property type="entry name" value="Nucleotidyltransferase"/>
    <property type="match status" value="1"/>
</dbReference>
<dbReference type="EMBL" id="JBHUME010000005">
    <property type="protein sequence ID" value="MFD2612005.1"/>
    <property type="molecule type" value="Genomic_DNA"/>
</dbReference>
<organism evidence="1 2">
    <name type="scientific">Paenibacillus gansuensis</name>
    <dbReference type="NCBI Taxonomy" id="306542"/>
    <lineage>
        <taxon>Bacteria</taxon>
        <taxon>Bacillati</taxon>
        <taxon>Bacillota</taxon>
        <taxon>Bacilli</taxon>
        <taxon>Bacillales</taxon>
        <taxon>Paenibacillaceae</taxon>
        <taxon>Paenibacillus</taxon>
    </lineage>
</organism>
<protein>
    <submittedName>
        <fullName evidence="1">Nucleotidyltransferase domain-containing protein</fullName>
    </submittedName>
</protein>
<reference evidence="2" key="1">
    <citation type="journal article" date="2019" name="Int. J. Syst. Evol. Microbiol.">
        <title>The Global Catalogue of Microorganisms (GCM) 10K type strain sequencing project: providing services to taxonomists for standard genome sequencing and annotation.</title>
        <authorList>
            <consortium name="The Broad Institute Genomics Platform"/>
            <consortium name="The Broad Institute Genome Sequencing Center for Infectious Disease"/>
            <person name="Wu L."/>
            <person name="Ma J."/>
        </authorList>
    </citation>
    <scope>NUCLEOTIDE SEQUENCE [LARGE SCALE GENOMIC DNA]</scope>
    <source>
        <strain evidence="2">KCTC 3950</strain>
    </source>
</reference>
<evidence type="ECO:0000313" key="1">
    <source>
        <dbReference type="EMBL" id="MFD2612005.1"/>
    </source>
</evidence>
<proteinExistence type="predicted"/>
<dbReference type="Gene3D" id="3.30.460.40">
    <property type="match status" value="1"/>
</dbReference>
<dbReference type="InterPro" id="IPR043519">
    <property type="entry name" value="NT_sf"/>
</dbReference>
<dbReference type="InterPro" id="IPR019646">
    <property type="entry name" value="Aminoglyc_AdlTrfase"/>
</dbReference>
<keyword evidence="2" id="KW-1185">Reference proteome</keyword>
<dbReference type="Pfam" id="PF10706">
    <property type="entry name" value="Aminoglyc_resit"/>
    <property type="match status" value="1"/>
</dbReference>
<name>A0ABW5PC07_9BACL</name>
<gene>
    <name evidence="1" type="ORF">ACFSUF_06140</name>
</gene>
<accession>A0ABW5PC07</accession>
<comment type="caution">
    <text evidence="1">The sequence shown here is derived from an EMBL/GenBank/DDBJ whole genome shotgun (WGS) entry which is preliminary data.</text>
</comment>
<dbReference type="Proteomes" id="UP001597541">
    <property type="component" value="Unassembled WGS sequence"/>
</dbReference>
<evidence type="ECO:0000313" key="2">
    <source>
        <dbReference type="Proteomes" id="UP001597541"/>
    </source>
</evidence>